<dbReference type="AlphaFoldDB" id="A0A8S3Z9M9"/>
<protein>
    <submittedName>
        <fullName evidence="2">Uncharacterized protein</fullName>
    </submittedName>
</protein>
<reference evidence="2" key="1">
    <citation type="submission" date="2021-04" db="EMBL/GenBank/DDBJ databases">
        <authorList>
            <consortium name="Molecular Ecology Group"/>
        </authorList>
    </citation>
    <scope>NUCLEOTIDE SEQUENCE</scope>
</reference>
<dbReference type="Proteomes" id="UP000678393">
    <property type="component" value="Unassembled WGS sequence"/>
</dbReference>
<evidence type="ECO:0000313" key="3">
    <source>
        <dbReference type="Proteomes" id="UP000678393"/>
    </source>
</evidence>
<feature type="compositionally biased region" description="Polar residues" evidence="1">
    <location>
        <begin position="196"/>
        <end position="223"/>
    </location>
</feature>
<sequence>MAHNDVNYIPFQDELDNSSCRIRQIGSCFIMDTEAVRSSPLLELRQRDDLRQLEPKKRSLPERMSCVRNNIRVNSFAKATSGLERQKCKTLQTLHESCGKLRHEIKLLDLDRFSHEMDVRKRLAPDKDFTCEDSHIQNTSRRLGTGVTSCYLDKSLSYPLRSRSVRDTPIVRKARASLRIQELHRSFKKHVETKRANTQSVTPSSSQMSAIPGTSSRNQAQHSSKYGLFSSVTGKHASSPAFPPHLATPGFDKRGKITASTNAKLMTLTSVISDDLNDSFNCSEDEPPHLPEHIDLKAHFFGGRQSTSVKLQTLSSSSNTITSQQLLRPKKLKTTPHRLLTDRLQNEVCHINTKVLEFLRSFPTSKYNQGVSKRNDLNNYLKYQIIKDNNATTPKESEKVIAGLDAPIVAAEPHCEVHLPATDRQSDKPFQPNRHNTSGLGETSTRSQYSWKLIKGTSTKDRQTRTQTVNDLVLQALTGMPICNILGSHVPLRAASRAMRHTATFKMHTILENLVNERTRYQKYEIGELRRAMEGQKNVTSGSAVGRPE</sequence>
<proteinExistence type="predicted"/>
<evidence type="ECO:0000313" key="2">
    <source>
        <dbReference type="EMBL" id="CAG5126277.1"/>
    </source>
</evidence>
<gene>
    <name evidence="2" type="ORF">CUNI_LOCUS11835</name>
</gene>
<dbReference type="OrthoDB" id="6130505at2759"/>
<keyword evidence="3" id="KW-1185">Reference proteome</keyword>
<feature type="compositionally biased region" description="Polar residues" evidence="1">
    <location>
        <begin position="433"/>
        <end position="444"/>
    </location>
</feature>
<dbReference type="EMBL" id="CAJHNH020002314">
    <property type="protein sequence ID" value="CAG5126277.1"/>
    <property type="molecule type" value="Genomic_DNA"/>
</dbReference>
<feature type="region of interest" description="Disordered" evidence="1">
    <location>
        <begin position="189"/>
        <end position="223"/>
    </location>
</feature>
<feature type="region of interest" description="Disordered" evidence="1">
    <location>
        <begin position="422"/>
        <end position="444"/>
    </location>
</feature>
<comment type="caution">
    <text evidence="2">The sequence shown here is derived from an EMBL/GenBank/DDBJ whole genome shotgun (WGS) entry which is preliminary data.</text>
</comment>
<organism evidence="2 3">
    <name type="scientific">Candidula unifasciata</name>
    <dbReference type="NCBI Taxonomy" id="100452"/>
    <lineage>
        <taxon>Eukaryota</taxon>
        <taxon>Metazoa</taxon>
        <taxon>Spiralia</taxon>
        <taxon>Lophotrochozoa</taxon>
        <taxon>Mollusca</taxon>
        <taxon>Gastropoda</taxon>
        <taxon>Heterobranchia</taxon>
        <taxon>Euthyneura</taxon>
        <taxon>Panpulmonata</taxon>
        <taxon>Eupulmonata</taxon>
        <taxon>Stylommatophora</taxon>
        <taxon>Helicina</taxon>
        <taxon>Helicoidea</taxon>
        <taxon>Geomitridae</taxon>
        <taxon>Candidula</taxon>
    </lineage>
</organism>
<accession>A0A8S3Z9M9</accession>
<name>A0A8S3Z9M9_9EUPU</name>
<evidence type="ECO:0000256" key="1">
    <source>
        <dbReference type="SAM" id="MobiDB-lite"/>
    </source>
</evidence>